<dbReference type="GO" id="GO:0017061">
    <property type="term" value="F:S-methyl-5-thioadenosine phosphorylase activity"/>
    <property type="evidence" value="ECO:0007669"/>
    <property type="project" value="UniProtKB-EC"/>
</dbReference>
<evidence type="ECO:0000256" key="1">
    <source>
        <dbReference type="ARBA" id="ARBA00000553"/>
    </source>
</evidence>
<comment type="catalytic activity">
    <reaction evidence="1">
        <text>inosine + phosphate = alpha-D-ribose 1-phosphate + hypoxanthine</text>
        <dbReference type="Rhea" id="RHEA:27646"/>
        <dbReference type="ChEBI" id="CHEBI:17368"/>
        <dbReference type="ChEBI" id="CHEBI:17596"/>
        <dbReference type="ChEBI" id="CHEBI:43474"/>
        <dbReference type="ChEBI" id="CHEBI:57720"/>
        <dbReference type="EC" id="2.4.2.1"/>
    </reaction>
    <physiologicalReaction direction="left-to-right" evidence="1">
        <dbReference type="Rhea" id="RHEA:27647"/>
    </physiologicalReaction>
</comment>
<keyword evidence="5" id="KW-0862">Zinc</keyword>
<proteinExistence type="inferred from homology"/>
<keyword evidence="3" id="KW-0808">Transferase</keyword>
<comment type="catalytic activity">
    <reaction evidence="7">
        <text>adenosine + phosphate = alpha-D-ribose 1-phosphate + adenine</text>
        <dbReference type="Rhea" id="RHEA:27642"/>
        <dbReference type="ChEBI" id="CHEBI:16335"/>
        <dbReference type="ChEBI" id="CHEBI:16708"/>
        <dbReference type="ChEBI" id="CHEBI:43474"/>
        <dbReference type="ChEBI" id="CHEBI:57720"/>
        <dbReference type="EC" id="2.4.2.1"/>
    </reaction>
    <physiologicalReaction direction="left-to-right" evidence="7">
        <dbReference type="Rhea" id="RHEA:27643"/>
    </physiologicalReaction>
</comment>
<evidence type="ECO:0000256" key="2">
    <source>
        <dbReference type="ARBA" id="ARBA00007353"/>
    </source>
</evidence>
<comment type="catalytic activity">
    <reaction evidence="8">
        <text>S-methyl-5'-thioadenosine + phosphate = 5-(methylsulfanyl)-alpha-D-ribose 1-phosphate + adenine</text>
        <dbReference type="Rhea" id="RHEA:11852"/>
        <dbReference type="ChEBI" id="CHEBI:16708"/>
        <dbReference type="ChEBI" id="CHEBI:17509"/>
        <dbReference type="ChEBI" id="CHEBI:43474"/>
        <dbReference type="ChEBI" id="CHEBI:58533"/>
        <dbReference type="EC" id="2.4.2.28"/>
    </reaction>
    <physiologicalReaction direction="left-to-right" evidence="8">
        <dbReference type="Rhea" id="RHEA:11853"/>
    </physiologicalReaction>
</comment>
<dbReference type="InterPro" id="IPR038371">
    <property type="entry name" value="Cu_polyphenol_OxRdtase_sf"/>
</dbReference>
<evidence type="ECO:0008006" key="11">
    <source>
        <dbReference type="Google" id="ProtNLM"/>
    </source>
</evidence>
<comment type="similarity">
    <text evidence="2">Belongs to the purine nucleoside phosphorylase YfiH/LACC1 family.</text>
</comment>
<gene>
    <name evidence="9" type="ORF">A3D99_00520</name>
</gene>
<dbReference type="SUPFAM" id="SSF64438">
    <property type="entry name" value="CNF1/YfiH-like putative cysteine hydrolases"/>
    <property type="match status" value="1"/>
</dbReference>
<dbReference type="Proteomes" id="UP000177528">
    <property type="component" value="Unassembled WGS sequence"/>
</dbReference>
<dbReference type="InterPro" id="IPR011324">
    <property type="entry name" value="Cytotoxic_necrot_fac-like_cat"/>
</dbReference>
<evidence type="ECO:0000256" key="6">
    <source>
        <dbReference type="ARBA" id="ARBA00047989"/>
    </source>
</evidence>
<organism evidence="9 10">
    <name type="scientific">Candidatus Andersenbacteria bacterium RIFCSPHIGHO2_12_FULL_45_11</name>
    <dbReference type="NCBI Taxonomy" id="1797281"/>
    <lineage>
        <taxon>Bacteria</taxon>
        <taxon>Candidatus Anderseniibacteriota</taxon>
    </lineage>
</organism>
<dbReference type="GO" id="GO:0046872">
    <property type="term" value="F:metal ion binding"/>
    <property type="evidence" value="ECO:0007669"/>
    <property type="project" value="UniProtKB-KW"/>
</dbReference>
<sequence>MQSSITLSNWEVVSNPAFPVTLAHQDHGRSDFIIGTPSSKPVGVYTADCLPLVLTTDTKAFAIHISRHTLTAGILEELTKSIDNEKIRDAYIGPHICENCFVFEEQGEGIQQFEKIFSYAVHKDTLGTHISLISVIENYLRKQDFDISAIIQDNRCTLETPILPSYRRWRAEGENGDFPRIITAVFTKT</sequence>
<dbReference type="AlphaFoldDB" id="A0A1G1X2F4"/>
<dbReference type="Pfam" id="PF02578">
    <property type="entry name" value="Cu-oxidase_4"/>
    <property type="match status" value="1"/>
</dbReference>
<dbReference type="InterPro" id="IPR003730">
    <property type="entry name" value="Cu_polyphenol_OxRdtase"/>
</dbReference>
<evidence type="ECO:0000313" key="10">
    <source>
        <dbReference type="Proteomes" id="UP000177528"/>
    </source>
</evidence>
<evidence type="ECO:0000256" key="5">
    <source>
        <dbReference type="ARBA" id="ARBA00022833"/>
    </source>
</evidence>
<keyword evidence="4" id="KW-0479">Metal-binding</keyword>
<dbReference type="EMBL" id="MHHR01000020">
    <property type="protein sequence ID" value="OGY34188.1"/>
    <property type="molecule type" value="Genomic_DNA"/>
</dbReference>
<evidence type="ECO:0000256" key="4">
    <source>
        <dbReference type="ARBA" id="ARBA00022723"/>
    </source>
</evidence>
<evidence type="ECO:0000256" key="8">
    <source>
        <dbReference type="ARBA" id="ARBA00049893"/>
    </source>
</evidence>
<dbReference type="Gene3D" id="3.60.140.10">
    <property type="entry name" value="CNF1/YfiH-like putative cysteine hydrolases"/>
    <property type="match status" value="1"/>
</dbReference>
<evidence type="ECO:0000313" key="9">
    <source>
        <dbReference type="EMBL" id="OGY34188.1"/>
    </source>
</evidence>
<evidence type="ECO:0000256" key="7">
    <source>
        <dbReference type="ARBA" id="ARBA00048968"/>
    </source>
</evidence>
<comment type="catalytic activity">
    <reaction evidence="6">
        <text>adenosine + H2O + H(+) = inosine + NH4(+)</text>
        <dbReference type="Rhea" id="RHEA:24408"/>
        <dbReference type="ChEBI" id="CHEBI:15377"/>
        <dbReference type="ChEBI" id="CHEBI:15378"/>
        <dbReference type="ChEBI" id="CHEBI:16335"/>
        <dbReference type="ChEBI" id="CHEBI:17596"/>
        <dbReference type="ChEBI" id="CHEBI:28938"/>
        <dbReference type="EC" id="3.5.4.4"/>
    </reaction>
    <physiologicalReaction direction="left-to-right" evidence="6">
        <dbReference type="Rhea" id="RHEA:24409"/>
    </physiologicalReaction>
</comment>
<evidence type="ECO:0000256" key="3">
    <source>
        <dbReference type="ARBA" id="ARBA00022679"/>
    </source>
</evidence>
<comment type="caution">
    <text evidence="9">The sequence shown here is derived from an EMBL/GenBank/DDBJ whole genome shotgun (WGS) entry which is preliminary data.</text>
</comment>
<protein>
    <recommendedName>
        <fullName evidence="11">Laccase</fullName>
    </recommendedName>
</protein>
<reference evidence="9 10" key="1">
    <citation type="journal article" date="2016" name="Nat. Commun.">
        <title>Thousands of microbial genomes shed light on interconnected biogeochemical processes in an aquifer system.</title>
        <authorList>
            <person name="Anantharaman K."/>
            <person name="Brown C.T."/>
            <person name="Hug L.A."/>
            <person name="Sharon I."/>
            <person name="Castelle C.J."/>
            <person name="Probst A.J."/>
            <person name="Thomas B.C."/>
            <person name="Singh A."/>
            <person name="Wilkins M.J."/>
            <person name="Karaoz U."/>
            <person name="Brodie E.L."/>
            <person name="Williams K.H."/>
            <person name="Hubbard S.S."/>
            <person name="Banfield J.F."/>
        </authorList>
    </citation>
    <scope>NUCLEOTIDE SEQUENCE [LARGE SCALE GENOMIC DNA]</scope>
</reference>
<accession>A0A1G1X2F4</accession>
<name>A0A1G1X2F4_9BACT</name>